<feature type="compositionally biased region" description="Polar residues" evidence="1">
    <location>
        <begin position="50"/>
        <end position="64"/>
    </location>
</feature>
<name>A0A5B7DT27_PORTR</name>
<comment type="caution">
    <text evidence="2">The sequence shown here is derived from an EMBL/GenBank/DDBJ whole genome shotgun (WGS) entry which is preliminary data.</text>
</comment>
<feature type="region of interest" description="Disordered" evidence="1">
    <location>
        <begin position="1"/>
        <end position="64"/>
    </location>
</feature>
<dbReference type="EMBL" id="VSRR010001305">
    <property type="protein sequence ID" value="MPC24244.1"/>
    <property type="molecule type" value="Genomic_DNA"/>
</dbReference>
<gene>
    <name evidence="2" type="ORF">E2C01_017323</name>
</gene>
<feature type="compositionally biased region" description="Basic and acidic residues" evidence="1">
    <location>
        <begin position="13"/>
        <end position="34"/>
    </location>
</feature>
<evidence type="ECO:0000256" key="1">
    <source>
        <dbReference type="SAM" id="MobiDB-lite"/>
    </source>
</evidence>
<proteinExistence type="predicted"/>
<evidence type="ECO:0000313" key="3">
    <source>
        <dbReference type="Proteomes" id="UP000324222"/>
    </source>
</evidence>
<evidence type="ECO:0000313" key="2">
    <source>
        <dbReference type="EMBL" id="MPC24244.1"/>
    </source>
</evidence>
<organism evidence="2 3">
    <name type="scientific">Portunus trituberculatus</name>
    <name type="common">Swimming crab</name>
    <name type="synonym">Neptunus trituberculatus</name>
    <dbReference type="NCBI Taxonomy" id="210409"/>
    <lineage>
        <taxon>Eukaryota</taxon>
        <taxon>Metazoa</taxon>
        <taxon>Ecdysozoa</taxon>
        <taxon>Arthropoda</taxon>
        <taxon>Crustacea</taxon>
        <taxon>Multicrustacea</taxon>
        <taxon>Malacostraca</taxon>
        <taxon>Eumalacostraca</taxon>
        <taxon>Eucarida</taxon>
        <taxon>Decapoda</taxon>
        <taxon>Pleocyemata</taxon>
        <taxon>Brachyura</taxon>
        <taxon>Eubrachyura</taxon>
        <taxon>Portunoidea</taxon>
        <taxon>Portunidae</taxon>
        <taxon>Portuninae</taxon>
        <taxon>Portunus</taxon>
    </lineage>
</organism>
<dbReference type="Proteomes" id="UP000324222">
    <property type="component" value="Unassembled WGS sequence"/>
</dbReference>
<protein>
    <submittedName>
        <fullName evidence="2">Uncharacterized protein</fullName>
    </submittedName>
</protein>
<accession>A0A5B7DT27</accession>
<sequence>MASTSTTGVTGEGVKDKSGARETGGKTGVDEKSITNHPRLIKGENKESIENASASEPQPFTNGFTEIIPEDKLLDVFIDGDSSTNEKKNSLFLPSSSMSSTTSLHLRSFCLLSRSAVLSALKIGFTSPKYRAMLEPALMYTISMSHTLGSEGR</sequence>
<dbReference type="AlphaFoldDB" id="A0A5B7DT27"/>
<reference evidence="2 3" key="1">
    <citation type="submission" date="2019-05" db="EMBL/GenBank/DDBJ databases">
        <title>Another draft genome of Portunus trituberculatus and its Hox gene families provides insights of decapod evolution.</title>
        <authorList>
            <person name="Jeong J.-H."/>
            <person name="Song I."/>
            <person name="Kim S."/>
            <person name="Choi T."/>
            <person name="Kim D."/>
            <person name="Ryu S."/>
            <person name="Kim W."/>
        </authorList>
    </citation>
    <scope>NUCLEOTIDE SEQUENCE [LARGE SCALE GENOMIC DNA]</scope>
    <source>
        <tissue evidence="2">Muscle</tissue>
    </source>
</reference>
<keyword evidence="3" id="KW-1185">Reference proteome</keyword>